<evidence type="ECO:0000256" key="8">
    <source>
        <dbReference type="SAM" id="Phobius"/>
    </source>
</evidence>
<evidence type="ECO:0000313" key="11">
    <source>
        <dbReference type="Proteomes" id="UP001180531"/>
    </source>
</evidence>
<keyword evidence="2" id="KW-0813">Transport</keyword>
<evidence type="ECO:0000256" key="1">
    <source>
        <dbReference type="ARBA" id="ARBA00004651"/>
    </source>
</evidence>
<dbReference type="Gene3D" id="1.20.1250.20">
    <property type="entry name" value="MFS general substrate transporter like domains"/>
    <property type="match status" value="1"/>
</dbReference>
<accession>A0ABU2SUW4</accession>
<feature type="transmembrane region" description="Helical" evidence="8">
    <location>
        <begin position="309"/>
        <end position="330"/>
    </location>
</feature>
<reference evidence="10" key="1">
    <citation type="submission" date="2024-05" db="EMBL/GenBank/DDBJ databases">
        <title>30 novel species of actinomycetes from the DSMZ collection.</title>
        <authorList>
            <person name="Nouioui I."/>
        </authorList>
    </citation>
    <scope>NUCLEOTIDE SEQUENCE</scope>
    <source>
        <strain evidence="10">DSM 40473</strain>
    </source>
</reference>
<feature type="transmembrane region" description="Helical" evidence="8">
    <location>
        <begin position="350"/>
        <end position="369"/>
    </location>
</feature>
<feature type="transmembrane region" description="Helical" evidence="8">
    <location>
        <begin position="168"/>
        <end position="186"/>
    </location>
</feature>
<feature type="transmembrane region" description="Helical" evidence="8">
    <location>
        <begin position="381"/>
        <end position="403"/>
    </location>
</feature>
<keyword evidence="5 8" id="KW-1133">Transmembrane helix</keyword>
<proteinExistence type="predicted"/>
<evidence type="ECO:0000313" key="10">
    <source>
        <dbReference type="EMBL" id="MDT0452647.1"/>
    </source>
</evidence>
<gene>
    <name evidence="10" type="ORF">RM609_26675</name>
</gene>
<feature type="transmembrane region" description="Helical" evidence="8">
    <location>
        <begin position="103"/>
        <end position="126"/>
    </location>
</feature>
<dbReference type="SUPFAM" id="SSF103473">
    <property type="entry name" value="MFS general substrate transporter"/>
    <property type="match status" value="1"/>
</dbReference>
<dbReference type="PANTHER" id="PTHR23517">
    <property type="entry name" value="RESISTANCE PROTEIN MDTM, PUTATIVE-RELATED-RELATED"/>
    <property type="match status" value="1"/>
</dbReference>
<feature type="transmembrane region" description="Helical" evidence="8">
    <location>
        <begin position="279"/>
        <end position="297"/>
    </location>
</feature>
<comment type="subcellular location">
    <subcellularLocation>
        <location evidence="1">Cell membrane</location>
        <topology evidence="1">Multi-pass membrane protein</topology>
    </subcellularLocation>
</comment>
<evidence type="ECO:0000256" key="5">
    <source>
        <dbReference type="ARBA" id="ARBA00022989"/>
    </source>
</evidence>
<evidence type="ECO:0000256" key="7">
    <source>
        <dbReference type="SAM" id="MobiDB-lite"/>
    </source>
</evidence>
<feature type="domain" description="Major facilitator superfamily (MFS) profile" evidence="9">
    <location>
        <begin position="13"/>
        <end position="408"/>
    </location>
</feature>
<feature type="transmembrane region" description="Helical" evidence="8">
    <location>
        <begin position="246"/>
        <end position="267"/>
    </location>
</feature>
<keyword evidence="6 8" id="KW-0472">Membrane</keyword>
<sequence>MRNIRATREFPLALRLLLLNQFGIDIGFYLLMPFLAAYLEQGLGMSAALIGLVLGARNLSQQGLFILGGSATDRLGPRVVIITGCALRTVGFALFAFGGSLPLLLGASVLTGLAAALFYPAVRTYVAFESGDRKAESFALLNVYATIGSLMGLLLGSVLFLTDFRLCAVVAATIFGVLTVAQALVLPTKGEPPRGPSASVLGDWREAFCNRRFLLFSFSTIGMFTMENQLYLLLPEGALSASGWKGSAGVLLAAGALANMLFQLRITRALQRNGGGTRWISSGLVVMGLSFVPPLLVCGGEAPAGTSEAVARMTVMVAGSVLLFFGIMVAHPTVLEMVPMFGRESLTGTYFGLFYVFSGLAATAGNAVVGRAMDFGGRTGLWWLPWLVCLAFGMASAASVALLQRGGMLPGLPVPSGAPVVEGPVVGKPVVGKTVVKRAAAPVVPVVPSGSQATNTPVPGRETPAPANEALDAIRQHDPARLPGPARATDEATDQPPR</sequence>
<dbReference type="PROSITE" id="PS50850">
    <property type="entry name" value="MFS"/>
    <property type="match status" value="1"/>
</dbReference>
<feature type="transmembrane region" description="Helical" evidence="8">
    <location>
        <begin position="138"/>
        <end position="162"/>
    </location>
</feature>
<dbReference type="InterPro" id="IPR050171">
    <property type="entry name" value="MFS_Transporters"/>
</dbReference>
<feature type="transmembrane region" description="Helical" evidence="8">
    <location>
        <begin position="42"/>
        <end position="59"/>
    </location>
</feature>
<name>A0ABU2SUW4_9ACTN</name>
<feature type="region of interest" description="Disordered" evidence="7">
    <location>
        <begin position="447"/>
        <end position="498"/>
    </location>
</feature>
<dbReference type="RefSeq" id="WP_311614123.1">
    <property type="nucleotide sequence ID" value="NZ_JAVRFI010000022.1"/>
</dbReference>
<dbReference type="InterPro" id="IPR011701">
    <property type="entry name" value="MFS"/>
</dbReference>
<keyword evidence="3" id="KW-1003">Cell membrane</keyword>
<comment type="caution">
    <text evidence="10">The sequence shown here is derived from an EMBL/GenBank/DDBJ whole genome shotgun (WGS) entry which is preliminary data.</text>
</comment>
<dbReference type="Proteomes" id="UP001180531">
    <property type="component" value="Unassembled WGS sequence"/>
</dbReference>
<feature type="transmembrane region" description="Helical" evidence="8">
    <location>
        <begin position="12"/>
        <end position="36"/>
    </location>
</feature>
<evidence type="ECO:0000256" key="6">
    <source>
        <dbReference type="ARBA" id="ARBA00023136"/>
    </source>
</evidence>
<evidence type="ECO:0000256" key="3">
    <source>
        <dbReference type="ARBA" id="ARBA00022475"/>
    </source>
</evidence>
<evidence type="ECO:0000259" key="9">
    <source>
        <dbReference type="PROSITE" id="PS50850"/>
    </source>
</evidence>
<evidence type="ECO:0000256" key="4">
    <source>
        <dbReference type="ARBA" id="ARBA00022692"/>
    </source>
</evidence>
<dbReference type="Pfam" id="PF07690">
    <property type="entry name" value="MFS_1"/>
    <property type="match status" value="1"/>
</dbReference>
<keyword evidence="11" id="KW-1185">Reference proteome</keyword>
<dbReference type="EMBL" id="JAVRFI010000022">
    <property type="protein sequence ID" value="MDT0452647.1"/>
    <property type="molecule type" value="Genomic_DNA"/>
</dbReference>
<evidence type="ECO:0000256" key="2">
    <source>
        <dbReference type="ARBA" id="ARBA00022448"/>
    </source>
</evidence>
<protein>
    <submittedName>
        <fullName evidence="10">MFS transporter</fullName>
    </submittedName>
</protein>
<dbReference type="InterPro" id="IPR020846">
    <property type="entry name" value="MFS_dom"/>
</dbReference>
<feature type="transmembrane region" description="Helical" evidence="8">
    <location>
        <begin position="79"/>
        <end position="97"/>
    </location>
</feature>
<organism evidence="10 11">
    <name type="scientific">Streptomyces hesseae</name>
    <dbReference type="NCBI Taxonomy" id="3075519"/>
    <lineage>
        <taxon>Bacteria</taxon>
        <taxon>Bacillati</taxon>
        <taxon>Actinomycetota</taxon>
        <taxon>Actinomycetes</taxon>
        <taxon>Kitasatosporales</taxon>
        <taxon>Streptomycetaceae</taxon>
        <taxon>Streptomyces</taxon>
    </lineage>
</organism>
<feature type="transmembrane region" description="Helical" evidence="8">
    <location>
        <begin position="213"/>
        <end position="234"/>
    </location>
</feature>
<dbReference type="PANTHER" id="PTHR23517:SF2">
    <property type="entry name" value="MULTIDRUG RESISTANCE PROTEIN MDTH"/>
    <property type="match status" value="1"/>
</dbReference>
<keyword evidence="4 8" id="KW-0812">Transmembrane</keyword>
<dbReference type="InterPro" id="IPR036259">
    <property type="entry name" value="MFS_trans_sf"/>
</dbReference>